<feature type="domain" description="NF-X1-type" evidence="7">
    <location>
        <begin position="1486"/>
        <end position="1507"/>
    </location>
</feature>
<dbReference type="Proteomes" id="UP001159405">
    <property type="component" value="Unassembled WGS sequence"/>
</dbReference>
<feature type="domain" description="NF-X1-type" evidence="7">
    <location>
        <begin position="2521"/>
        <end position="2539"/>
    </location>
</feature>
<feature type="domain" description="NF-X1-type" evidence="7">
    <location>
        <begin position="2030"/>
        <end position="2051"/>
    </location>
</feature>
<reference evidence="8 9" key="1">
    <citation type="submission" date="2022-05" db="EMBL/GenBank/DDBJ databases">
        <authorList>
            <consortium name="Genoscope - CEA"/>
            <person name="William W."/>
        </authorList>
    </citation>
    <scope>NUCLEOTIDE SEQUENCE [LARGE SCALE GENOMIC DNA]</scope>
</reference>
<name>A0ABN8QZG4_9CNID</name>
<feature type="compositionally biased region" description="Basic and acidic residues" evidence="6">
    <location>
        <begin position="906"/>
        <end position="922"/>
    </location>
</feature>
<feature type="compositionally biased region" description="Basic and acidic residues" evidence="6">
    <location>
        <begin position="15"/>
        <end position="29"/>
    </location>
</feature>
<feature type="domain" description="NF-X1-type" evidence="7">
    <location>
        <begin position="1679"/>
        <end position="1698"/>
    </location>
</feature>
<dbReference type="Pfam" id="PF25396">
    <property type="entry name" value="ZNFX1"/>
    <property type="match status" value="1"/>
</dbReference>
<keyword evidence="5" id="KW-0175">Coiled coil</keyword>
<dbReference type="InterPro" id="IPR047187">
    <property type="entry name" value="SF1_C_Upf1"/>
</dbReference>
<keyword evidence="9" id="KW-1185">Reference proteome</keyword>
<feature type="compositionally biased region" description="Basic residues" evidence="6">
    <location>
        <begin position="61"/>
        <end position="74"/>
    </location>
</feature>
<feature type="domain" description="NF-X1-type" evidence="7">
    <location>
        <begin position="2005"/>
        <end position="2024"/>
    </location>
</feature>
<evidence type="ECO:0000256" key="3">
    <source>
        <dbReference type="ARBA" id="ARBA00022771"/>
    </source>
</evidence>
<feature type="domain" description="NF-X1-type" evidence="7">
    <location>
        <begin position="2446"/>
        <end position="2463"/>
    </location>
</feature>
<feature type="domain" description="NF-X1-type" evidence="7">
    <location>
        <begin position="2060"/>
        <end position="2083"/>
    </location>
</feature>
<dbReference type="EMBL" id="CALNXK010000160">
    <property type="protein sequence ID" value="CAH3170983.1"/>
    <property type="molecule type" value="Genomic_DNA"/>
</dbReference>
<keyword evidence="4" id="KW-0862">Zinc</keyword>
<dbReference type="Gene3D" id="3.40.50.300">
    <property type="entry name" value="P-loop containing nucleotide triphosphate hydrolases"/>
    <property type="match status" value="3"/>
</dbReference>
<gene>
    <name evidence="8" type="ORF">PLOB_00011480</name>
</gene>
<dbReference type="InterPro" id="IPR000967">
    <property type="entry name" value="Znf_NFX1"/>
</dbReference>
<dbReference type="Pfam" id="PF13087">
    <property type="entry name" value="AAA_12"/>
    <property type="match status" value="1"/>
</dbReference>
<evidence type="ECO:0000313" key="8">
    <source>
        <dbReference type="EMBL" id="CAH3170983.1"/>
    </source>
</evidence>
<feature type="region of interest" description="Disordered" evidence="6">
    <location>
        <begin position="901"/>
        <end position="922"/>
    </location>
</feature>
<feature type="compositionally biased region" description="Polar residues" evidence="6">
    <location>
        <begin position="105"/>
        <end position="115"/>
    </location>
</feature>
<dbReference type="InterPro" id="IPR041679">
    <property type="entry name" value="DNA2/NAM7-like_C"/>
</dbReference>
<keyword evidence="2" id="KW-0677">Repeat</keyword>
<feature type="domain" description="NF-X1-type" evidence="7">
    <location>
        <begin position="1761"/>
        <end position="1780"/>
    </location>
</feature>
<feature type="region of interest" description="Disordered" evidence="6">
    <location>
        <begin position="1"/>
        <end position="123"/>
    </location>
</feature>
<feature type="coiled-coil region" evidence="5">
    <location>
        <begin position="673"/>
        <end position="707"/>
    </location>
</feature>
<dbReference type="InterPro" id="IPR045055">
    <property type="entry name" value="DNA2/NAM7-like"/>
</dbReference>
<evidence type="ECO:0000313" key="9">
    <source>
        <dbReference type="Proteomes" id="UP001159405"/>
    </source>
</evidence>
<evidence type="ECO:0000259" key="7">
    <source>
        <dbReference type="SMART" id="SM00438"/>
    </source>
</evidence>
<feature type="compositionally biased region" description="Polar residues" evidence="6">
    <location>
        <begin position="30"/>
        <end position="49"/>
    </location>
</feature>
<evidence type="ECO:0000256" key="1">
    <source>
        <dbReference type="ARBA" id="ARBA00022723"/>
    </source>
</evidence>
<proteinExistence type="predicted"/>
<protein>
    <recommendedName>
        <fullName evidence="7">NF-X1-type domain-containing protein</fullName>
    </recommendedName>
</protein>
<feature type="compositionally biased region" description="Basic residues" evidence="6">
    <location>
        <begin position="1"/>
        <end position="14"/>
    </location>
</feature>
<dbReference type="SMART" id="SM00438">
    <property type="entry name" value="ZnF_NFX"/>
    <property type="match status" value="14"/>
</dbReference>
<feature type="domain" description="NF-X1-type" evidence="7">
    <location>
        <begin position="2389"/>
        <end position="2412"/>
    </location>
</feature>
<dbReference type="CDD" id="cd18808">
    <property type="entry name" value="SF1_C_Upf1"/>
    <property type="match status" value="1"/>
</dbReference>
<dbReference type="PANTHER" id="PTHR10887">
    <property type="entry name" value="DNA2/NAM7 HELICASE FAMILY"/>
    <property type="match status" value="1"/>
</dbReference>
<sequence length="2893" mass="329458">MASNKGKGKKSFNKRNRDSNETDEPREQAQEGNENPATIQGACGTSANANREVDHLNKQGNKGRGRGAPLRRGKERVTPSKGRGKHSDKTNQAQRPGRPGLVNKNPGSSAQQNRRPSARELLSGKHVFLDPKALKSKDSTEIVHTLNEGMPRLKFLLRSQDQQHNSDEFICDLTSTLGKACRVPPGENINKILATLKGSAFFYSKIPSLLDRLQESAALNDQVSQQQFIEHLIEIFMKYLTHLPSSYADLPYTQLKAALDQSGVDKKEELRAKLDEFKQARNDVIRRERQRQGKRFVNRAGEKPPNDFRDMPICPETKEITTQERPFLRENISKGRYNNAEHYLDVQFRLLREDFLEPLKEGISEIVLNIPRHQRKQLMKNYRSVQIVGKEFTWSGITHQVQIDVSGLDTSRWAHSKRLLYGSFLCLSKDNFKTMLFATVCDRDPKKVKKGRINVRFIENQDVFGIERRNCVYQMVESPAYFEAYRYVLKGLQELDETTLPFQKYLVECSGEVDPPEYLRRDESEEPVYYDLGEALQMLYLPNTTSTVPVLRPEAWPSVEGLPLNKSQLEALKTAITTEFSVIQGPPGTGKTYVGAKIVRCLLDNRRAWDPHQTSPMLMVCYTNHALDQFLEKVLEFLPSRKIIRVGGRSKSDKLQNCNLKKFTYRYRLNDRREEVRERLRQNDKEMKMLKRQLAKADHKLLDFEDVEQLINPAHLQQLCNAKFPSKVANESRTPSNTFKLWLCNNKEIACNQKAEAPTHENCVESEEKELFYDPTIFTEPQDESETSLGEPLAAVNVTAFDVAKPDFQQAMKFSEPLAAVNVSNEVAKADLQQKISISEQREVNKNLYEGELLSDLSEEQRSTFLSEQMEIRAYQDVSQLNNSCLEQTASKEGVDFIQGTENLEVEGKPSDGNADEKREADEETIAIEREADLIQQQRWIEGDEDLLLPISKETCGLMSEEQQKRGTNKANDEDEWTLVTHKKKGQSHFWMPNDADNSKEDGKLDEEKGGTTSSKRKEKGQSHFWTLNDGENFAEDGKVNDEETRETMSLKKNVITEDINSIRKDLSKREMMSTEEAFGIQSIWDMSQSDRLRLYLFWIENYREHYRVEIHHAERAHEQLCEELKEVQFEEDGQVIRQATVVGMTTSGAARYHSVLQKIAPKIVVIEEAAEVMEAHIITSLSHNTKHTILIGDHKQLRPKATVYELARKYNLEVSLFERMVLNSMDCKRLSIQHRMRPEIATLTKRIYDHEIVDHDSVCNFPPISGLCHNLFFIDHCQPEKLIGGLQSYSNNHEAEFLVALCEYLLRQGYQRNQITILTMYTGQLLLLQEKMPRRAFEGIKVCSVDNFQGEENDIILLSLVRSNSEGRIGFLGDSNRICVALSRARQGFYCIGNFNLLTSQCKLWKEICDDLKTKEAIGENLQLICKRHNNVTNVRWARQLKQCELGGCTMPCRDRLECGHACDKLCHVLYVYHVLCYKMCFNSCPNGHKCHDMCHYPRECPKCSVLVRKTPACGHEQSIRCSVDPDDISSGFKCEKKVIKILPCGHNNLMKCYKDPIIYSDCTNSCTKVLDCGHTCSERCMQECQCATMIEIQLPCNHRKKVLCREKNNSIVCKEKCERALNCAHACPGICHEECARNLCKTEVLKDLPCGHQKIVRCFQDPRNVFCSSLCQRLLNCGHKCPLVCGRSCQEIRCKELCQKRCQRDHPCRRQCHFGSPCYECTVPVNATFPTCGHNVKVPCFINPATLTCNEPCERLRVCGHPCKDICGIDCETRPCQTPVTRLLSCKHVVALACHKNTETFICKTKVDVLLPCGHTTSLECHVAKVGLNDVLSMEKVGNELRCGHKVNLPQYCFQEKVEITLFCGRKKFTTSSRKQEQFQSGRCNAKVKRRLPCGHEKEMQCSDKGDRVFCDEKCERILPCKHSCGKRCGDDCASFRCVVWVKKVLSCGRHDVSCFCSEDVSQRICSNPCTRSLPCGHQQIVRCSQDPHTVFCSSPCQRQLICGHSCPSPCGRLCQEVQCKELCRKKCPRGHPCQRQCHFGSSCYECTVLVNAKFPTCGHNVKVPCFINPATLTCNKPCERLRVCGHPCKDICGVDCETRLSLEKVGKELRWGHKVTLPFYTNPAQHCFQDKVEITLFCGHKKFTTCSRKQEQFQSGRCNAKVKRRLPCGHEKEMYCSDKADRVFCDEPCERILPCKHPCGKRCGDDCASFRCVVGVKKVLSCGRHDVSCLCSEDVSQRICSNPCTRSLSCGHQCPGKCYERCSEYKCQMLVVKNLPCAGNHSLKMFCNDDPSIVECRARCDRKLECGHRCPGFCSQACGAIICRRKVVKEYGCGHKQQVRCFERKTVICKAPCARQERCTHKCKGFCGQPCSKYPCKVLLVKTLPCGHEVKMPCSLSIDDVQCLDSCKAQLPCGHECTGTCWECKQRGSHEICQHPCSRVLVCSHRCQATCGRPCPPCVRKCSRRCPHSKCPEQCLQPCRPCIKPCTWICPHYQCNNPCGEECDRPRCDAPCPKKLPCRHPCIGLCGENCPTVCAICHSKKLSSMIGQGNFKATEATRYLQLLDCGHIVNVQEMDEWMLRDMGSDVNHIQCPRCSTPITFSYRYGNIVKRTLRNMENVKKQTRDIRNETTRFTREILSKLRLPPEGILTVARKLSGRLGSTGLYNVQMQDIPFVFTLRNSLLIIHQIEKAYLILQAVGKCQDQLQVTDHSRAIKDALEKISDYLTIPQFDLATLRQLYEHTRTFTIFASILEAQCQVITCGGSFSSIGVSCLKNAQERFELFIKGNSNILQNDWLEKIAASLRNEVGLLPLPPEEPKTEFKNFPGYNTSVWKLCKLHGQVYLTTSFMREGEDVTAISGCRQCDGHPNVSVASDDAEKRRIFHKKHYQLVW</sequence>
<accession>A0ABN8QZG4</accession>
<dbReference type="CDD" id="cd06008">
    <property type="entry name" value="NF-X1-zinc-finger"/>
    <property type="match status" value="1"/>
</dbReference>
<feature type="domain" description="NF-X1-type" evidence="7">
    <location>
        <begin position="1574"/>
        <end position="1590"/>
    </location>
</feature>
<evidence type="ECO:0000256" key="6">
    <source>
        <dbReference type="SAM" id="MobiDB-lite"/>
    </source>
</evidence>
<dbReference type="InterPro" id="IPR041677">
    <property type="entry name" value="DNA2/NAM7_AAA_11"/>
</dbReference>
<feature type="compositionally biased region" description="Basic and acidic residues" evidence="6">
    <location>
        <begin position="997"/>
        <end position="1010"/>
    </location>
</feature>
<organism evidence="8 9">
    <name type="scientific">Porites lobata</name>
    <dbReference type="NCBI Taxonomy" id="104759"/>
    <lineage>
        <taxon>Eukaryota</taxon>
        <taxon>Metazoa</taxon>
        <taxon>Cnidaria</taxon>
        <taxon>Anthozoa</taxon>
        <taxon>Hexacorallia</taxon>
        <taxon>Scleractinia</taxon>
        <taxon>Fungiina</taxon>
        <taxon>Poritidae</taxon>
        <taxon>Porites</taxon>
    </lineage>
</organism>
<keyword evidence="3" id="KW-0863">Zinc-finger</keyword>
<evidence type="ECO:0000256" key="5">
    <source>
        <dbReference type="SAM" id="Coils"/>
    </source>
</evidence>
<dbReference type="Pfam" id="PF13086">
    <property type="entry name" value="AAA_11"/>
    <property type="match status" value="2"/>
</dbReference>
<dbReference type="SUPFAM" id="SSF52540">
    <property type="entry name" value="P-loop containing nucleoside triphosphate hydrolases"/>
    <property type="match status" value="1"/>
</dbReference>
<comment type="caution">
    <text evidence="8">The sequence shown here is derived from an EMBL/GenBank/DDBJ whole genome shotgun (WGS) entry which is preliminary data.</text>
</comment>
<dbReference type="PANTHER" id="PTHR10887:SF341">
    <property type="entry name" value="NFX1-TYPE ZINC FINGER-CONTAINING PROTEIN 1"/>
    <property type="match status" value="1"/>
</dbReference>
<feature type="domain" description="NF-X1-type" evidence="7">
    <location>
        <begin position="1704"/>
        <end position="1725"/>
    </location>
</feature>
<evidence type="ECO:0000256" key="4">
    <source>
        <dbReference type="ARBA" id="ARBA00022833"/>
    </source>
</evidence>
<dbReference type="InterPro" id="IPR057373">
    <property type="entry name" value="ZNFX1"/>
</dbReference>
<evidence type="ECO:0000256" key="2">
    <source>
        <dbReference type="ARBA" id="ARBA00022737"/>
    </source>
</evidence>
<feature type="domain" description="NF-X1-type" evidence="7">
    <location>
        <begin position="1460"/>
        <end position="1480"/>
    </location>
</feature>
<feature type="region of interest" description="Disordered" evidence="6">
    <location>
        <begin position="988"/>
        <end position="1023"/>
    </location>
</feature>
<feature type="coiled-coil region" evidence="5">
    <location>
        <begin position="1104"/>
        <end position="1131"/>
    </location>
</feature>
<feature type="domain" description="NF-X1-type" evidence="7">
    <location>
        <begin position="1788"/>
        <end position="1807"/>
    </location>
</feature>
<keyword evidence="1" id="KW-0479">Metal-binding</keyword>
<dbReference type="InterPro" id="IPR027417">
    <property type="entry name" value="P-loop_NTPase"/>
</dbReference>
<feature type="domain" description="NF-X1-type" evidence="7">
    <location>
        <begin position="1734"/>
        <end position="1757"/>
    </location>
</feature>